<dbReference type="KEGG" id="pcb:PCHAS_1401600"/>
<reference evidence="3" key="2">
    <citation type="submission" date="2014-05" db="EMBL/GenBank/DDBJ databases">
        <authorList>
            <person name="Aslett M.A."/>
            <person name="De Silva N."/>
        </authorList>
    </citation>
    <scope>NUCLEOTIDE SEQUENCE</scope>
    <source>
        <strain evidence="3">AS</strain>
    </source>
</reference>
<dbReference type="AlphaFoldDB" id="A0A077TU17"/>
<dbReference type="Pfam" id="PF07418">
    <property type="entry name" value="PCEMA1"/>
    <property type="match status" value="1"/>
</dbReference>
<dbReference type="EMBL" id="LK022891">
    <property type="protein sequence ID" value="VTZ70690.1"/>
    <property type="molecule type" value="Genomic_DNA"/>
</dbReference>
<reference evidence="3" key="3">
    <citation type="submission" date="2019-05" db="EMBL/GenBank/DDBJ databases">
        <authorList>
            <consortium name="Pathogen Informatics"/>
        </authorList>
    </citation>
    <scope>NUCLEOTIDE SEQUENCE</scope>
    <source>
        <strain evidence="2">AJ</strain>
        <strain evidence="3">AS</strain>
    </source>
</reference>
<accession>A0A077TU17</accession>
<keyword evidence="4" id="KW-1185">Reference proteome</keyword>
<dbReference type="Proteomes" id="UP000507163">
    <property type="component" value="Unassembled WGS sequence"/>
</dbReference>
<dbReference type="Proteomes" id="UP000071118">
    <property type="component" value="Chromosome 14"/>
</dbReference>
<dbReference type="VEuPathDB" id="PlasmoDB:PCHAS_1401600"/>
<evidence type="ECO:0000313" key="2">
    <source>
        <dbReference type="EMBL" id="SCL89272.1"/>
    </source>
</evidence>
<dbReference type="RefSeq" id="XP_016654795.1">
    <property type="nucleotide sequence ID" value="XM_016799514.1"/>
</dbReference>
<gene>
    <name evidence="2" type="ORF">PCHAJ_000516700</name>
    <name evidence="3" type="ORF">PCHAS_1401600</name>
</gene>
<dbReference type="OrthoDB" id="372772at2759"/>
<dbReference type="InterPro" id="IPR010882">
    <property type="entry name" value="PCEMA1"/>
</dbReference>
<proteinExistence type="predicted"/>
<dbReference type="EMBL" id="FMIL01000300">
    <property type="protein sequence ID" value="SCL89272.1"/>
    <property type="molecule type" value="Genomic_DNA"/>
</dbReference>
<name>A0A077TU17_PLACU</name>
<reference evidence="3 4" key="1">
    <citation type="journal article" date="2014" name="BMC Biol.">
        <title>A comprehensive evaluation of rodent malaria parasite genomes and gene expression.</title>
        <authorList>
            <person name="Otto T.D."/>
            <person name="Bohme U."/>
            <person name="Jackson A.P."/>
            <person name="Hunt M."/>
            <person name="Franke-Fayard B."/>
            <person name="Hoeijmakers W.A."/>
            <person name="Religa A.A."/>
            <person name="Robertson L."/>
            <person name="Sanders M."/>
            <person name="Ogun S.A."/>
            <person name="Cunningham D."/>
            <person name="Erhart A."/>
            <person name="Billker O."/>
            <person name="Khan S.M."/>
            <person name="Stunnenberg H.G."/>
            <person name="Langhorne J."/>
            <person name="Holder A.A."/>
            <person name="Waters A.P."/>
            <person name="Newbold C.I."/>
            <person name="Pain A."/>
            <person name="Berriman M."/>
            <person name="Janse C.J."/>
        </authorList>
    </citation>
    <scope>NUCLEOTIDE SEQUENCE [LARGE SCALE GENOMIC DNA]</scope>
    <source>
        <strain evidence="3 4">AS</strain>
    </source>
</reference>
<evidence type="ECO:0000313" key="4">
    <source>
        <dbReference type="Proteomes" id="UP000071118"/>
    </source>
</evidence>
<organism evidence="3 4">
    <name type="scientific">Plasmodium chabaudi chabaudi</name>
    <dbReference type="NCBI Taxonomy" id="31271"/>
    <lineage>
        <taxon>Eukaryota</taxon>
        <taxon>Sar</taxon>
        <taxon>Alveolata</taxon>
        <taxon>Apicomplexa</taxon>
        <taxon>Aconoidasida</taxon>
        <taxon>Haemosporida</taxon>
        <taxon>Plasmodiidae</taxon>
        <taxon>Plasmodium</taxon>
        <taxon>Plasmodium (Vinckeia)</taxon>
    </lineage>
</organism>
<protein>
    <submittedName>
        <fullName evidence="3">Erythrocyte membrane antigen 1</fullName>
    </submittedName>
</protein>
<feature type="chain" id="PRO_5014217037" evidence="1">
    <location>
        <begin position="20"/>
        <end position="190"/>
    </location>
</feature>
<evidence type="ECO:0000313" key="3">
    <source>
        <dbReference type="EMBL" id="VTZ70690.1"/>
    </source>
</evidence>
<keyword evidence="1" id="KW-0732">Signal</keyword>
<sequence>MKAISLGLIFSIIFSIVLAKNGSDSNSTTGCFSFLKKKTKKSHKTTDEPVKVKGKGVYDPDLPDFKFIDEFDTMLMEIYKENQTELEEPVTSETDDNIVDKVDGFLRRENESKKKGWYIRPYEYEYEDMINEQLDMAYWNAISYLKNGKNNEEEIRRITDLHNFLKAFNKMQAKTKKIEKIEMMTKVRIK</sequence>
<dbReference type="GeneID" id="3488312"/>
<feature type="signal peptide" evidence="1">
    <location>
        <begin position="1"/>
        <end position="19"/>
    </location>
</feature>
<evidence type="ECO:0000256" key="1">
    <source>
        <dbReference type="SAM" id="SignalP"/>
    </source>
</evidence>